<organism evidence="3 4">
    <name type="scientific">Striga hermonthica</name>
    <name type="common">Purple witchweed</name>
    <name type="synonym">Buchnera hermonthica</name>
    <dbReference type="NCBI Taxonomy" id="68872"/>
    <lineage>
        <taxon>Eukaryota</taxon>
        <taxon>Viridiplantae</taxon>
        <taxon>Streptophyta</taxon>
        <taxon>Embryophyta</taxon>
        <taxon>Tracheophyta</taxon>
        <taxon>Spermatophyta</taxon>
        <taxon>Magnoliopsida</taxon>
        <taxon>eudicotyledons</taxon>
        <taxon>Gunneridae</taxon>
        <taxon>Pentapetalae</taxon>
        <taxon>asterids</taxon>
        <taxon>lamiids</taxon>
        <taxon>Lamiales</taxon>
        <taxon>Orobanchaceae</taxon>
        <taxon>Buchnereae</taxon>
        <taxon>Striga</taxon>
    </lineage>
</organism>
<dbReference type="EMBL" id="CACSLK010035018">
    <property type="protein sequence ID" value="CAA0843344.1"/>
    <property type="molecule type" value="Genomic_DNA"/>
</dbReference>
<dbReference type="Pfam" id="PF00197">
    <property type="entry name" value="Kunitz_legume"/>
    <property type="match status" value="1"/>
</dbReference>
<dbReference type="Gene3D" id="2.80.10.50">
    <property type="match status" value="1"/>
</dbReference>
<dbReference type="PANTHER" id="PTHR33107">
    <property type="entry name" value="KUNITZ TRYPSIN INHIBITOR 2"/>
    <property type="match status" value="1"/>
</dbReference>
<dbReference type="CDD" id="cd00178">
    <property type="entry name" value="beta-trefoil_STI"/>
    <property type="match status" value="1"/>
</dbReference>
<dbReference type="SUPFAM" id="SSF50386">
    <property type="entry name" value="STI-like"/>
    <property type="match status" value="1"/>
</dbReference>
<dbReference type="GO" id="GO:0004866">
    <property type="term" value="F:endopeptidase inhibitor activity"/>
    <property type="evidence" value="ECO:0007669"/>
    <property type="project" value="InterPro"/>
</dbReference>
<dbReference type="OrthoDB" id="1260144at2759"/>
<dbReference type="InterPro" id="IPR002160">
    <property type="entry name" value="Prot_inh_Kunz-lg"/>
</dbReference>
<keyword evidence="4" id="KW-1185">Reference proteome</keyword>
<evidence type="ECO:0000313" key="3">
    <source>
        <dbReference type="EMBL" id="CAA0843344.1"/>
    </source>
</evidence>
<feature type="signal peptide" evidence="2">
    <location>
        <begin position="1"/>
        <end position="18"/>
    </location>
</feature>
<comment type="similarity">
    <text evidence="1">Belongs to the protease inhibitor I3 (leguminous Kunitz-type inhibitor) family.</text>
</comment>
<feature type="chain" id="PRO_5040105489" evidence="2">
    <location>
        <begin position="19"/>
        <end position="213"/>
    </location>
</feature>
<proteinExistence type="inferred from homology"/>
<evidence type="ECO:0000256" key="2">
    <source>
        <dbReference type="SAM" id="SignalP"/>
    </source>
</evidence>
<comment type="caution">
    <text evidence="3">The sequence shown here is derived from an EMBL/GenBank/DDBJ whole genome shotgun (WGS) entry which is preliminary data.</text>
</comment>
<evidence type="ECO:0000256" key="1">
    <source>
        <dbReference type="ARBA" id="ARBA00005440"/>
    </source>
</evidence>
<dbReference type="InterPro" id="IPR011065">
    <property type="entry name" value="Kunitz_inhibitor_STI-like_sf"/>
</dbReference>
<dbReference type="Proteomes" id="UP001153555">
    <property type="component" value="Unassembled WGS sequence"/>
</dbReference>
<gene>
    <name evidence="3" type="ORF">SHERM_09119</name>
</gene>
<dbReference type="SMART" id="SM00452">
    <property type="entry name" value="STI"/>
    <property type="match status" value="1"/>
</dbReference>
<dbReference type="InterPro" id="IPR056368">
    <property type="entry name" value="KTI1"/>
</dbReference>
<reference evidence="3" key="1">
    <citation type="submission" date="2019-12" db="EMBL/GenBank/DDBJ databases">
        <authorList>
            <person name="Scholes J."/>
        </authorList>
    </citation>
    <scope>NUCLEOTIDE SEQUENCE</scope>
</reference>
<dbReference type="AlphaFoldDB" id="A0A9N7P2U1"/>
<name>A0A9N7P2U1_STRHE</name>
<protein>
    <submittedName>
        <fullName evidence="3">Uncharacterized protein</fullName>
    </submittedName>
</protein>
<accession>A0A9N7P2U1</accession>
<keyword evidence="2" id="KW-0732">Signal</keyword>
<sequence>MKNILYLTCFLLVSLAAAQTPPPAPILDTSGQELVTGVQYRIRSPTWGAGEGDINVDPLQLNASCPLDLILARRMIAGPGLPVTFHLPHVSEAGHPVRTSTEISIQFPTLSTDTACNDGGFWTVRFDPYLRGFGITTGGSLGGGDSLFTIQSAGELVHTLAYCPRISPRCGPLTISFRGRLSVALSDEQAAFGAVFERVEADDNGMIKMSTEN</sequence>
<dbReference type="PANTHER" id="PTHR33107:SF5">
    <property type="entry name" value="KUNITZ TRYPSIN INHIBITOR 5"/>
    <property type="match status" value="1"/>
</dbReference>
<evidence type="ECO:0000313" key="4">
    <source>
        <dbReference type="Proteomes" id="UP001153555"/>
    </source>
</evidence>